<feature type="region of interest" description="Disordered" evidence="2">
    <location>
        <begin position="230"/>
        <end position="399"/>
    </location>
</feature>
<keyword evidence="6" id="KW-1185">Reference proteome</keyword>
<dbReference type="AlphaFoldDB" id="A0A223S8Q7"/>
<proteinExistence type="inferred from homology"/>
<dbReference type="Gene3D" id="3.40.50.1820">
    <property type="entry name" value="alpha/beta hydrolase"/>
    <property type="match status" value="1"/>
</dbReference>
<feature type="compositionally biased region" description="Gly residues" evidence="2">
    <location>
        <begin position="230"/>
        <end position="246"/>
    </location>
</feature>
<dbReference type="InterPro" id="IPR000383">
    <property type="entry name" value="Xaa-Pro-like_dom"/>
</dbReference>
<evidence type="ECO:0000256" key="1">
    <source>
        <dbReference type="ARBA" id="ARBA00008645"/>
    </source>
</evidence>
<feature type="compositionally biased region" description="Low complexity" evidence="2">
    <location>
        <begin position="327"/>
        <end position="339"/>
    </location>
</feature>
<dbReference type="KEGG" id="ngv:CDO52_18305"/>
<sequence length="399" mass="40769">MHRVRAWLTRARSRATIPVALLALAVVAGAIAATGPGDDDGGAYRVVDQVVDVPEEPGGDTHIGLDTSLFLPDGVEGRVPAVLVAHGFAGSKETSREEAAALAEAGYAVLTWTARGFGASGGEIGLNDPDYEVADVSRLLDWLAQRPEIQLDGEGDPRVGMTGGSYGGAVTLLAAGTDDRIDAIAPRSTYNDLADALFPDASGNGPRNGVYKQMWAGLLFTAGSVGTQDPGGLGGLGGAGGPGAPGGANAPTTPPPRTPHGRPAAPPQGTRQRTTPARRAAGASAPKCATCMSTPPSTAAPRRRCSTCCAATAPPRWSTTSPPPPCSSRACRTRCSPSTRPTPPHGHWRTTTSPWTSCGPRAATTPPPPRARTPPRPFATGSTPGSRATARPTPRPGSR</sequence>
<dbReference type="Proteomes" id="UP000215005">
    <property type="component" value="Chromosome"/>
</dbReference>
<organism evidence="5 6">
    <name type="scientific">Nocardiopsis gilva YIM 90087</name>
    <dbReference type="NCBI Taxonomy" id="1235441"/>
    <lineage>
        <taxon>Bacteria</taxon>
        <taxon>Bacillati</taxon>
        <taxon>Actinomycetota</taxon>
        <taxon>Actinomycetes</taxon>
        <taxon>Streptosporangiales</taxon>
        <taxon>Nocardiopsidaceae</taxon>
        <taxon>Nocardiopsis</taxon>
    </lineage>
</organism>
<evidence type="ECO:0000256" key="3">
    <source>
        <dbReference type="SAM" id="SignalP"/>
    </source>
</evidence>
<evidence type="ECO:0000313" key="5">
    <source>
        <dbReference type="EMBL" id="ASU84496.1"/>
    </source>
</evidence>
<keyword evidence="3" id="KW-0732">Signal</keyword>
<reference evidence="5 6" key="1">
    <citation type="submission" date="2017-08" db="EMBL/GenBank/DDBJ databases">
        <title>The complete genome sequence of Nocardiopsis gilva YIM 90087.</title>
        <authorList>
            <person name="Yin M."/>
            <person name="Tang S."/>
        </authorList>
    </citation>
    <scope>NUCLEOTIDE SEQUENCE [LARGE SCALE GENOMIC DNA]</scope>
    <source>
        <strain evidence="5 6">YIM 90087</strain>
    </source>
</reference>
<feature type="signal peptide" evidence="3">
    <location>
        <begin position="1"/>
        <end position="32"/>
    </location>
</feature>
<dbReference type="SUPFAM" id="SSF53474">
    <property type="entry name" value="alpha/beta-Hydrolases"/>
    <property type="match status" value="1"/>
</dbReference>
<dbReference type="InterPro" id="IPR029058">
    <property type="entry name" value="AB_hydrolase_fold"/>
</dbReference>
<feature type="domain" description="Xaa-Pro dipeptidyl-peptidase-like" evidence="4">
    <location>
        <begin position="64"/>
        <end position="199"/>
    </location>
</feature>
<evidence type="ECO:0000259" key="4">
    <source>
        <dbReference type="Pfam" id="PF02129"/>
    </source>
</evidence>
<name>A0A223S8Q7_9ACTN</name>
<feature type="compositionally biased region" description="Low complexity" evidence="2">
    <location>
        <begin position="310"/>
        <end position="320"/>
    </location>
</feature>
<dbReference type="InterPro" id="IPR050261">
    <property type="entry name" value="FrsA_esterase"/>
</dbReference>
<evidence type="ECO:0000313" key="6">
    <source>
        <dbReference type="Proteomes" id="UP000215005"/>
    </source>
</evidence>
<dbReference type="EMBL" id="CP022753">
    <property type="protein sequence ID" value="ASU84496.1"/>
    <property type="molecule type" value="Genomic_DNA"/>
</dbReference>
<feature type="compositionally biased region" description="Pro residues" evidence="2">
    <location>
        <begin position="365"/>
        <end position="377"/>
    </location>
</feature>
<dbReference type="GO" id="GO:0016787">
    <property type="term" value="F:hydrolase activity"/>
    <property type="evidence" value="ECO:0007669"/>
    <property type="project" value="InterPro"/>
</dbReference>
<feature type="chain" id="PRO_5012240012" description="Xaa-Pro dipeptidyl-peptidase-like domain-containing protein" evidence="3">
    <location>
        <begin position="33"/>
        <end position="399"/>
    </location>
</feature>
<comment type="similarity">
    <text evidence="1">Belongs to the AB hydrolase superfamily.</text>
</comment>
<accession>A0A223S8Q7</accession>
<dbReference type="OrthoDB" id="9804819at2"/>
<protein>
    <recommendedName>
        <fullName evidence="4">Xaa-Pro dipeptidyl-peptidase-like domain-containing protein</fullName>
    </recommendedName>
</protein>
<evidence type="ECO:0000256" key="2">
    <source>
        <dbReference type="SAM" id="MobiDB-lite"/>
    </source>
</evidence>
<dbReference type="PANTHER" id="PTHR22946">
    <property type="entry name" value="DIENELACTONE HYDROLASE DOMAIN-CONTAINING PROTEIN-RELATED"/>
    <property type="match status" value="1"/>
</dbReference>
<feature type="compositionally biased region" description="Low complexity" evidence="2">
    <location>
        <begin position="261"/>
        <end position="286"/>
    </location>
</feature>
<dbReference type="Pfam" id="PF02129">
    <property type="entry name" value="Peptidase_S15"/>
    <property type="match status" value="1"/>
</dbReference>
<gene>
    <name evidence="5" type="ORF">CDO52_18305</name>
</gene>